<dbReference type="AlphaFoldDB" id="A0A1I8FV53"/>
<sequence length="271" mass="28409">VPFLFKYAVDAVNDANTAIGSAVGDGAPVVAAALFSVTGLIASLDLQFHLNRQTGALSRAIDRGTSRAVCGGPCAYLERGGFWDSPTAVSLGVSDRVYRERRCSCQHETSETVKFSCSSALRFSGPGAPFCPTSGGGAFALRQTGWWIDLHEAPGAAARPRPGRPAFGDFATPSRAAGDGREGCATRLWTPLRRGPGLLRESLNKQGRRTGGQVLCTCPPDTYCPVYTGQGARTVPADPTPETSSNSTAEVAEELSDTGQRIELLCVTAGP</sequence>
<organism evidence="1 2">
    <name type="scientific">Macrostomum lignano</name>
    <dbReference type="NCBI Taxonomy" id="282301"/>
    <lineage>
        <taxon>Eukaryota</taxon>
        <taxon>Metazoa</taxon>
        <taxon>Spiralia</taxon>
        <taxon>Lophotrochozoa</taxon>
        <taxon>Platyhelminthes</taxon>
        <taxon>Rhabditophora</taxon>
        <taxon>Macrostomorpha</taxon>
        <taxon>Macrostomida</taxon>
        <taxon>Macrostomidae</taxon>
        <taxon>Macrostomum</taxon>
    </lineage>
</organism>
<reference evidence="2" key="1">
    <citation type="submission" date="2016-11" db="UniProtKB">
        <authorList>
            <consortium name="WormBaseParasite"/>
        </authorList>
    </citation>
    <scope>IDENTIFICATION</scope>
</reference>
<keyword evidence="1" id="KW-1185">Reference proteome</keyword>
<dbReference type="WBParaSite" id="maker-unitig_9713-snap-gene-0.2-mRNA-1">
    <property type="protein sequence ID" value="maker-unitig_9713-snap-gene-0.2-mRNA-1"/>
    <property type="gene ID" value="maker-unitig_9713-snap-gene-0.2"/>
</dbReference>
<proteinExistence type="predicted"/>
<dbReference type="Proteomes" id="UP000095280">
    <property type="component" value="Unplaced"/>
</dbReference>
<protein>
    <submittedName>
        <fullName evidence="2">H(+)-exporting diphosphatase</fullName>
    </submittedName>
</protein>
<name>A0A1I8FV53_9PLAT</name>
<accession>A0A1I8FV53</accession>
<evidence type="ECO:0000313" key="2">
    <source>
        <dbReference type="WBParaSite" id="maker-unitig_9713-snap-gene-0.2-mRNA-1"/>
    </source>
</evidence>
<evidence type="ECO:0000313" key="1">
    <source>
        <dbReference type="Proteomes" id="UP000095280"/>
    </source>
</evidence>